<dbReference type="InterPro" id="IPR036928">
    <property type="entry name" value="AS_sf"/>
</dbReference>
<accession>A0A6A5K100</accession>
<name>A0A6A5K100_9PLEO</name>
<dbReference type="Pfam" id="PF01425">
    <property type="entry name" value="Amidase"/>
    <property type="match status" value="1"/>
</dbReference>
<dbReference type="PANTHER" id="PTHR46072:SF2">
    <property type="entry name" value="AMIDASE (EUROFUNG)"/>
    <property type="match status" value="1"/>
</dbReference>
<dbReference type="SUPFAM" id="SSF75304">
    <property type="entry name" value="Amidase signature (AS) enzymes"/>
    <property type="match status" value="1"/>
</dbReference>
<protein>
    <recommendedName>
        <fullName evidence="3">Amidase domain-containing protein</fullName>
    </recommendedName>
</protein>
<keyword evidence="2" id="KW-0378">Hydrolase</keyword>
<dbReference type="Proteomes" id="UP000800040">
    <property type="component" value="Unassembled WGS sequence"/>
</dbReference>
<proteinExistence type="inferred from homology"/>
<dbReference type="InterPro" id="IPR023631">
    <property type="entry name" value="Amidase_dom"/>
</dbReference>
<feature type="domain" description="Amidase" evidence="3">
    <location>
        <begin position="1"/>
        <end position="84"/>
    </location>
</feature>
<dbReference type="AlphaFoldDB" id="A0A6A5K100"/>
<dbReference type="OrthoDB" id="6428749at2759"/>
<dbReference type="GO" id="GO:0016787">
    <property type="term" value="F:hydrolase activity"/>
    <property type="evidence" value="ECO:0007669"/>
    <property type="project" value="UniProtKB-KW"/>
</dbReference>
<keyword evidence="5" id="KW-1185">Reference proteome</keyword>
<evidence type="ECO:0000313" key="4">
    <source>
        <dbReference type="EMBL" id="KAF1830629.1"/>
    </source>
</evidence>
<dbReference type="PANTHER" id="PTHR46072">
    <property type="entry name" value="AMIDASE-RELATED-RELATED"/>
    <property type="match status" value="1"/>
</dbReference>
<dbReference type="Gene3D" id="3.90.1300.10">
    <property type="entry name" value="Amidase signature (AS) domain"/>
    <property type="match status" value="1"/>
</dbReference>
<sequence>MTRDIVSLTAVAKVVVDAWDLDPKCVPIPWRTERSKETHSQPLVIAVIRDDGVVKCRPPISRLLEEVVTKLELASHIRVTAAKTSTSTSASHSIPHIESLAKPISVYVYWQLTKRKVASQKRYLDLCIGILLTPFATRHCSAREVQVKVFNFVDYPAVVLPTGYVRTRKA</sequence>
<reference evidence="4" key="1">
    <citation type="submission" date="2020-01" db="EMBL/GenBank/DDBJ databases">
        <authorList>
            <consortium name="DOE Joint Genome Institute"/>
            <person name="Haridas S."/>
            <person name="Albert R."/>
            <person name="Binder M."/>
            <person name="Bloem J."/>
            <person name="Labutti K."/>
            <person name="Salamov A."/>
            <person name="Andreopoulos B."/>
            <person name="Baker S.E."/>
            <person name="Barry K."/>
            <person name="Bills G."/>
            <person name="Bluhm B.H."/>
            <person name="Cannon C."/>
            <person name="Castanera R."/>
            <person name="Culley D.E."/>
            <person name="Daum C."/>
            <person name="Ezra D."/>
            <person name="Gonzalez J.B."/>
            <person name="Henrissat B."/>
            <person name="Kuo A."/>
            <person name="Liang C."/>
            <person name="Lipzen A."/>
            <person name="Lutzoni F."/>
            <person name="Magnuson J."/>
            <person name="Mondo S."/>
            <person name="Nolan M."/>
            <person name="Ohm R."/>
            <person name="Pangilinan J."/>
            <person name="Park H.-J."/>
            <person name="Ramirez L."/>
            <person name="Alfaro M."/>
            <person name="Sun H."/>
            <person name="Tritt A."/>
            <person name="Yoshinaga Y."/>
            <person name="Zwiers L.-H."/>
            <person name="Turgeon B.G."/>
            <person name="Goodwin S.B."/>
            <person name="Spatafora J.W."/>
            <person name="Crous P.W."/>
            <person name="Grigoriev I.V."/>
        </authorList>
    </citation>
    <scope>NUCLEOTIDE SEQUENCE</scope>
    <source>
        <strain evidence="4">P77</strain>
    </source>
</reference>
<evidence type="ECO:0000256" key="2">
    <source>
        <dbReference type="ARBA" id="ARBA00022801"/>
    </source>
</evidence>
<comment type="similarity">
    <text evidence="1">Belongs to the amidase family.</text>
</comment>
<evidence type="ECO:0000256" key="1">
    <source>
        <dbReference type="ARBA" id="ARBA00009199"/>
    </source>
</evidence>
<evidence type="ECO:0000313" key="5">
    <source>
        <dbReference type="Proteomes" id="UP000800040"/>
    </source>
</evidence>
<organism evidence="4 5">
    <name type="scientific">Decorospora gaudefroyi</name>
    <dbReference type="NCBI Taxonomy" id="184978"/>
    <lineage>
        <taxon>Eukaryota</taxon>
        <taxon>Fungi</taxon>
        <taxon>Dikarya</taxon>
        <taxon>Ascomycota</taxon>
        <taxon>Pezizomycotina</taxon>
        <taxon>Dothideomycetes</taxon>
        <taxon>Pleosporomycetidae</taxon>
        <taxon>Pleosporales</taxon>
        <taxon>Pleosporineae</taxon>
        <taxon>Pleosporaceae</taxon>
        <taxon>Decorospora</taxon>
    </lineage>
</organism>
<gene>
    <name evidence="4" type="ORF">BDW02DRAFT_642013</name>
</gene>
<dbReference type="EMBL" id="ML975389">
    <property type="protein sequence ID" value="KAF1830629.1"/>
    <property type="molecule type" value="Genomic_DNA"/>
</dbReference>
<evidence type="ECO:0000259" key="3">
    <source>
        <dbReference type="Pfam" id="PF01425"/>
    </source>
</evidence>